<feature type="transmembrane region" description="Helical" evidence="1">
    <location>
        <begin position="74"/>
        <end position="100"/>
    </location>
</feature>
<evidence type="ECO:0000313" key="2">
    <source>
        <dbReference type="EMBL" id="OQV12690.1"/>
    </source>
</evidence>
<dbReference type="EMBL" id="MTYJ01000138">
    <property type="protein sequence ID" value="OQV12690.1"/>
    <property type="molecule type" value="Genomic_DNA"/>
</dbReference>
<evidence type="ECO:0000313" key="3">
    <source>
        <dbReference type="Proteomes" id="UP000192578"/>
    </source>
</evidence>
<name>A0A1W0WBY4_HYPEX</name>
<keyword evidence="1" id="KW-0812">Transmembrane</keyword>
<dbReference type="Gene3D" id="1.20.1070.10">
    <property type="entry name" value="Rhodopsin 7-helix transmembrane proteins"/>
    <property type="match status" value="1"/>
</dbReference>
<organism evidence="2 3">
    <name type="scientific">Hypsibius exemplaris</name>
    <name type="common">Freshwater tardigrade</name>
    <dbReference type="NCBI Taxonomy" id="2072580"/>
    <lineage>
        <taxon>Eukaryota</taxon>
        <taxon>Metazoa</taxon>
        <taxon>Ecdysozoa</taxon>
        <taxon>Tardigrada</taxon>
        <taxon>Eutardigrada</taxon>
        <taxon>Parachela</taxon>
        <taxon>Hypsibioidea</taxon>
        <taxon>Hypsibiidae</taxon>
        <taxon>Hypsibius</taxon>
    </lineage>
</organism>
<accession>A0A1W0WBY4</accession>
<evidence type="ECO:0000256" key="1">
    <source>
        <dbReference type="SAM" id="Phobius"/>
    </source>
</evidence>
<proteinExistence type="predicted"/>
<feature type="transmembrane region" description="Helical" evidence="1">
    <location>
        <begin position="152"/>
        <end position="172"/>
    </location>
</feature>
<gene>
    <name evidence="2" type="ORF">BV898_13011</name>
</gene>
<comment type="caution">
    <text evidence="2">The sequence shown here is derived from an EMBL/GenBank/DDBJ whole genome shotgun (WGS) entry which is preliminary data.</text>
</comment>
<protein>
    <recommendedName>
        <fullName evidence="4">G-protein coupled receptors family 1 profile domain-containing protein</fullName>
    </recommendedName>
</protein>
<keyword evidence="1" id="KW-0472">Membrane</keyword>
<evidence type="ECO:0008006" key="4">
    <source>
        <dbReference type="Google" id="ProtNLM"/>
    </source>
</evidence>
<keyword evidence="3" id="KW-1185">Reference proteome</keyword>
<reference evidence="3" key="1">
    <citation type="submission" date="2017-01" db="EMBL/GenBank/DDBJ databases">
        <title>Comparative genomics of anhydrobiosis in the tardigrade Hypsibius dujardini.</title>
        <authorList>
            <person name="Yoshida Y."/>
            <person name="Koutsovoulos G."/>
            <person name="Laetsch D."/>
            <person name="Stevens L."/>
            <person name="Kumar S."/>
            <person name="Horikawa D."/>
            <person name="Ishino K."/>
            <person name="Komine S."/>
            <person name="Tomita M."/>
            <person name="Blaxter M."/>
            <person name="Arakawa K."/>
        </authorList>
    </citation>
    <scope>NUCLEOTIDE SEQUENCE [LARGE SCALE GENOMIC DNA]</scope>
    <source>
        <strain evidence="3">Z151</strain>
    </source>
</reference>
<dbReference type="SUPFAM" id="SSF81321">
    <property type="entry name" value="Family A G protein-coupled receptor-like"/>
    <property type="match status" value="1"/>
</dbReference>
<sequence length="309" mass="34010">MNIFHQNLSVSLWANLSHSNNETGRDDQPSTPSIRALAVWYAVLMTVSLAGAANNLLLFVVICRSKTLRGGAGFLIAHIVLIYVVLCLLLLPLSYTAILIRGHGPAWQLSPYFCRCGHDHLKLAGSPLAVKPPRGDLYPSPLPSLSQRRNTLAILAGLWVFAVTTTGLSGIFEIGGRYITSLAGRAVCLRRHHGPCTAAVEIDVPRLVSEVARSSTVGYRNAATLGLAKMLLVSFLLSFLTGLPNDHHESYPQLLQRFVFYAMNKDFPQGAVGVVRQPAFNGHGVRGRWRRMEKTFGRTWKMKTISHED</sequence>
<keyword evidence="1" id="KW-1133">Transmembrane helix</keyword>
<dbReference type="Proteomes" id="UP000192578">
    <property type="component" value="Unassembled WGS sequence"/>
</dbReference>
<feature type="transmembrane region" description="Helical" evidence="1">
    <location>
        <begin position="38"/>
        <end position="62"/>
    </location>
</feature>
<dbReference type="AlphaFoldDB" id="A0A1W0WBY4"/>
<feature type="transmembrane region" description="Helical" evidence="1">
    <location>
        <begin position="222"/>
        <end position="243"/>
    </location>
</feature>